<keyword evidence="1" id="KW-0732">Signal</keyword>
<dbReference type="EMBL" id="CAJNOK010053057">
    <property type="protein sequence ID" value="CAF1610572.1"/>
    <property type="molecule type" value="Genomic_DNA"/>
</dbReference>
<comment type="caution">
    <text evidence="2">The sequence shown here is derived from an EMBL/GenBank/DDBJ whole genome shotgun (WGS) entry which is preliminary data.</text>
</comment>
<protein>
    <submittedName>
        <fullName evidence="2">Uncharacterized protein</fullName>
    </submittedName>
</protein>
<evidence type="ECO:0000313" key="2">
    <source>
        <dbReference type="EMBL" id="CAF1610572.1"/>
    </source>
</evidence>
<dbReference type="EMBL" id="CAJOBA010077290">
    <property type="protein sequence ID" value="CAF4423960.1"/>
    <property type="molecule type" value="Genomic_DNA"/>
</dbReference>
<feature type="non-terminal residue" evidence="2">
    <location>
        <position position="1"/>
    </location>
</feature>
<dbReference type="AlphaFoldDB" id="A0A8S2G1K5"/>
<organism evidence="2 4">
    <name type="scientific">Didymodactylos carnosus</name>
    <dbReference type="NCBI Taxonomy" id="1234261"/>
    <lineage>
        <taxon>Eukaryota</taxon>
        <taxon>Metazoa</taxon>
        <taxon>Spiralia</taxon>
        <taxon>Gnathifera</taxon>
        <taxon>Rotifera</taxon>
        <taxon>Eurotatoria</taxon>
        <taxon>Bdelloidea</taxon>
        <taxon>Philodinida</taxon>
        <taxon>Philodinidae</taxon>
        <taxon>Didymodactylos</taxon>
    </lineage>
</organism>
<reference evidence="2" key="1">
    <citation type="submission" date="2021-02" db="EMBL/GenBank/DDBJ databases">
        <authorList>
            <person name="Nowell W R."/>
        </authorList>
    </citation>
    <scope>NUCLEOTIDE SEQUENCE</scope>
</reference>
<accession>A0A8S2G1K5</accession>
<dbReference type="Proteomes" id="UP000677228">
    <property type="component" value="Unassembled WGS sequence"/>
</dbReference>
<feature type="chain" id="PRO_5036434577" evidence="1">
    <location>
        <begin position="22"/>
        <end position="70"/>
    </location>
</feature>
<name>A0A8S2G1K5_9BILA</name>
<evidence type="ECO:0000313" key="4">
    <source>
        <dbReference type="Proteomes" id="UP000677228"/>
    </source>
</evidence>
<sequence length="70" mass="7455">QLLPEICCLLAPVLIAVVVQGVFIRDVPSEVQVCGYLVIQNGSVQSLSQELTVNPGCLIGSHSLPVQQLQ</sequence>
<evidence type="ECO:0000256" key="1">
    <source>
        <dbReference type="SAM" id="SignalP"/>
    </source>
</evidence>
<gene>
    <name evidence="2" type="ORF">OVA965_LOCUS42627</name>
    <name evidence="3" type="ORF">TMI583_LOCUS44591</name>
</gene>
<proteinExistence type="predicted"/>
<feature type="signal peptide" evidence="1">
    <location>
        <begin position="1"/>
        <end position="21"/>
    </location>
</feature>
<evidence type="ECO:0000313" key="3">
    <source>
        <dbReference type="EMBL" id="CAF4423960.1"/>
    </source>
</evidence>
<dbReference type="Proteomes" id="UP000682733">
    <property type="component" value="Unassembled WGS sequence"/>
</dbReference>